<feature type="compositionally biased region" description="Basic residues" evidence="2">
    <location>
        <begin position="440"/>
        <end position="450"/>
    </location>
</feature>
<dbReference type="EMBL" id="JBEDNZ010000006">
    <property type="protein sequence ID" value="KAL0841071.1"/>
    <property type="molecule type" value="Genomic_DNA"/>
</dbReference>
<feature type="region of interest" description="Disordered" evidence="2">
    <location>
        <begin position="243"/>
        <end position="278"/>
    </location>
</feature>
<feature type="compositionally biased region" description="Basic residues" evidence="2">
    <location>
        <begin position="95"/>
        <end position="112"/>
    </location>
</feature>
<dbReference type="Gene3D" id="4.10.60.10">
    <property type="entry name" value="Zinc finger, CCHC-type"/>
    <property type="match status" value="1"/>
</dbReference>
<sequence>MSQLSGAKEHEAKGSDINRTRTPQAKSPMPDSYPDIAQLDCSIAVEKFIIEDSASGASTPDGGSRVRTRSGLRKRVREELDKDEGSDDSVESNHAAKKPALKTRVKATRGRGRPPGTKAARLTAKDMLKTDRKKQRTQDAEAEAEVLSQNVKKALSLAKYSAREWTAEELVKAVRTGTDTILHCAKRSGNIKGVFHRNFNDAAALILAAVESLAERTLNEETRRLNEANRRLTNELEDLRKELSASQEHQRQTIPDVPSASNPMEVSETQSSQLSEREQFEREIIAKCGVMMSARIEGLKDRLLPEKRRIPLAADRRRDEASNDTNLTSLAPKNTATSPHIKPVEPQPSTSGVGSNKSAKKAVTKAAATKAAKAAPITAPKASMKAASKPAEKAVPQKAQSATGKPATSASQPEKVTTIPVSQPVAKQNKIAASISKPGRPGRSRVRKPAPPKTPAREEPRPLPPPPTSMDEGWTTVVKRGSKKAQKDTERPQQTSDKPAKAKTAAQKLRPPRSSAIVLTLMEGAEEKGVSYQTIIRDARSRINIEEIGIASLKFAKAKTGGKLLEIPGSTSGDKADVLANKLKEILPADLVRVTRPVKTADVRISGLDDATTSDEVAAAVAKAGGCVAEAIRVGEIRQTFAGSGSVVVKVPVAVAKKIGQGRLLVGWVSARVQVLENRPMRCFRCLEGGHVRAQCQAETDRSELCYRCGRPEHKAKNCSAAPHCSVCAAYGKQADHKAGGKNCSPPKPRRKAAKPVAQISAGQVEEMDTAK</sequence>
<feature type="region of interest" description="Disordered" evidence="2">
    <location>
        <begin position="52"/>
        <end position="120"/>
    </location>
</feature>
<dbReference type="InterPro" id="IPR001878">
    <property type="entry name" value="Znf_CCHC"/>
</dbReference>
<keyword evidence="1" id="KW-0479">Metal-binding</keyword>
<keyword evidence="1" id="KW-0862">Zinc</keyword>
<gene>
    <name evidence="4" type="ORF">ABMA28_014836</name>
</gene>
<dbReference type="PROSITE" id="PS50158">
    <property type="entry name" value="ZF_CCHC"/>
    <property type="match status" value="1"/>
</dbReference>
<evidence type="ECO:0000313" key="4">
    <source>
        <dbReference type="EMBL" id="KAL0841071.1"/>
    </source>
</evidence>
<feature type="compositionally biased region" description="Polar residues" evidence="2">
    <location>
        <begin position="347"/>
        <end position="357"/>
    </location>
</feature>
<feature type="domain" description="CCHC-type" evidence="3">
    <location>
        <begin position="706"/>
        <end position="719"/>
    </location>
</feature>
<dbReference type="SMART" id="SM00343">
    <property type="entry name" value="ZnF_C2HC"/>
    <property type="match status" value="2"/>
</dbReference>
<organism evidence="4 5">
    <name type="scientific">Loxostege sticticalis</name>
    <name type="common">Beet webworm moth</name>
    <dbReference type="NCBI Taxonomy" id="481309"/>
    <lineage>
        <taxon>Eukaryota</taxon>
        <taxon>Metazoa</taxon>
        <taxon>Ecdysozoa</taxon>
        <taxon>Arthropoda</taxon>
        <taxon>Hexapoda</taxon>
        <taxon>Insecta</taxon>
        <taxon>Pterygota</taxon>
        <taxon>Neoptera</taxon>
        <taxon>Endopterygota</taxon>
        <taxon>Lepidoptera</taxon>
        <taxon>Glossata</taxon>
        <taxon>Ditrysia</taxon>
        <taxon>Pyraloidea</taxon>
        <taxon>Crambidae</taxon>
        <taxon>Pyraustinae</taxon>
        <taxon>Loxostege</taxon>
    </lineage>
</organism>
<feature type="compositionally biased region" description="Polar residues" evidence="2">
    <location>
        <begin position="323"/>
        <end position="338"/>
    </location>
</feature>
<evidence type="ECO:0000256" key="1">
    <source>
        <dbReference type="PROSITE-ProRule" id="PRU00047"/>
    </source>
</evidence>
<evidence type="ECO:0000259" key="3">
    <source>
        <dbReference type="PROSITE" id="PS50158"/>
    </source>
</evidence>
<feature type="region of interest" description="Disordered" evidence="2">
    <location>
        <begin position="1"/>
        <end position="37"/>
    </location>
</feature>
<feature type="compositionally biased region" description="Basic residues" evidence="2">
    <location>
        <begin position="66"/>
        <end position="75"/>
    </location>
</feature>
<accession>A0ABD0TCJ4</accession>
<comment type="caution">
    <text evidence="4">The sequence shown here is derived from an EMBL/GenBank/DDBJ whole genome shotgun (WGS) entry which is preliminary data.</text>
</comment>
<feature type="region of interest" description="Disordered" evidence="2">
    <location>
        <begin position="370"/>
        <end position="511"/>
    </location>
</feature>
<feature type="compositionally biased region" description="Basic and acidic residues" evidence="2">
    <location>
        <begin position="7"/>
        <end position="19"/>
    </location>
</feature>
<feature type="compositionally biased region" description="Acidic residues" evidence="2">
    <location>
        <begin position="81"/>
        <end position="90"/>
    </location>
</feature>
<reference evidence="4 5" key="1">
    <citation type="submission" date="2024-06" db="EMBL/GenBank/DDBJ databases">
        <title>A chromosome-level genome assembly of beet webworm, Loxostege sticticalis.</title>
        <authorList>
            <person name="Zhang Y."/>
        </authorList>
    </citation>
    <scope>NUCLEOTIDE SEQUENCE [LARGE SCALE GENOMIC DNA]</scope>
    <source>
        <strain evidence="4">AQ028</strain>
        <tissue evidence="4">Male pupae</tissue>
    </source>
</reference>
<evidence type="ECO:0000313" key="5">
    <source>
        <dbReference type="Proteomes" id="UP001549921"/>
    </source>
</evidence>
<dbReference type="Pfam" id="PF00098">
    <property type="entry name" value="zf-CCHC"/>
    <property type="match status" value="1"/>
</dbReference>
<keyword evidence="1" id="KW-0863">Zinc-finger</keyword>
<feature type="compositionally biased region" description="Polar residues" evidence="2">
    <location>
        <begin position="259"/>
        <end position="274"/>
    </location>
</feature>
<name>A0ABD0TCJ4_LOXSC</name>
<evidence type="ECO:0000256" key="2">
    <source>
        <dbReference type="SAM" id="MobiDB-lite"/>
    </source>
</evidence>
<dbReference type="GO" id="GO:0008270">
    <property type="term" value="F:zinc ion binding"/>
    <property type="evidence" value="ECO:0007669"/>
    <property type="project" value="UniProtKB-KW"/>
</dbReference>
<proteinExistence type="predicted"/>
<dbReference type="Proteomes" id="UP001549921">
    <property type="component" value="Unassembled WGS sequence"/>
</dbReference>
<feature type="region of interest" description="Disordered" evidence="2">
    <location>
        <begin position="314"/>
        <end position="358"/>
    </location>
</feature>
<protein>
    <recommendedName>
        <fullName evidence="3">CCHC-type domain-containing protein</fullName>
    </recommendedName>
</protein>
<dbReference type="InterPro" id="IPR036875">
    <property type="entry name" value="Znf_CCHC_sf"/>
</dbReference>
<dbReference type="SUPFAM" id="SSF57756">
    <property type="entry name" value="Retrovirus zinc finger-like domains"/>
    <property type="match status" value="1"/>
</dbReference>
<feature type="region of interest" description="Disordered" evidence="2">
    <location>
        <begin position="736"/>
        <end position="772"/>
    </location>
</feature>
<feature type="compositionally biased region" description="Polar residues" evidence="2">
    <location>
        <begin position="398"/>
        <end position="421"/>
    </location>
</feature>
<feature type="compositionally biased region" description="Low complexity" evidence="2">
    <location>
        <begin position="370"/>
        <end position="389"/>
    </location>
</feature>
<dbReference type="AlphaFoldDB" id="A0ABD0TCJ4"/>